<dbReference type="Gene3D" id="3.40.50.2300">
    <property type="match status" value="1"/>
</dbReference>
<evidence type="ECO:0000259" key="5">
    <source>
        <dbReference type="PROSITE" id="PS50110"/>
    </source>
</evidence>
<organism evidence="7 8">
    <name type="scientific">Thiocystis violascens (strain ATCC 17096 / DSM 198 / 6111)</name>
    <name type="common">Chromatium violascens</name>
    <dbReference type="NCBI Taxonomy" id="765911"/>
    <lineage>
        <taxon>Bacteria</taxon>
        <taxon>Pseudomonadati</taxon>
        <taxon>Pseudomonadota</taxon>
        <taxon>Gammaproteobacteria</taxon>
        <taxon>Chromatiales</taxon>
        <taxon>Chromatiaceae</taxon>
        <taxon>Thiocystis</taxon>
    </lineage>
</organism>
<dbReference type="InterPro" id="IPR000160">
    <property type="entry name" value="GGDEF_dom"/>
</dbReference>
<evidence type="ECO:0000256" key="3">
    <source>
        <dbReference type="ARBA" id="ARBA00034247"/>
    </source>
</evidence>
<dbReference type="HOGENOM" id="CLU_000445_11_28_6"/>
<sequence length="307" mass="34160">MRILIAEDDLTSRVALAGILRKIDHDVIETVNGADALEVLKRPDAPALAILDWMMPQMDGMEVVRRVRSLPTDRPPYLIMLTAKGEKADIVAGLDGGADDYLAKPFDPGELGARIEVGRRLIEMQAQFLAARNALAHEATHDPLTGLLNRRAILDALARQLSRERRRHPDGLAVGICDIDHFKLVNDTYGHLVGDEVLCRFARILESNLRPYDFLGRFGGEEFVVITPLIEHLNVRMLYQRFLSAISDRPIPTKAGQVPVTISIGVKIWSADEDVDAMLMAADRALYRAKSAGRNRICLADEFEDGY</sequence>
<evidence type="ECO:0000256" key="1">
    <source>
        <dbReference type="ARBA" id="ARBA00001946"/>
    </source>
</evidence>
<dbReference type="GO" id="GO:0052621">
    <property type="term" value="F:diguanylate cyclase activity"/>
    <property type="evidence" value="ECO:0007669"/>
    <property type="project" value="UniProtKB-EC"/>
</dbReference>
<dbReference type="PROSITE" id="PS50110">
    <property type="entry name" value="RESPONSE_REGULATORY"/>
    <property type="match status" value="1"/>
</dbReference>
<dbReference type="GO" id="GO:1902201">
    <property type="term" value="P:negative regulation of bacterial-type flagellum-dependent cell motility"/>
    <property type="evidence" value="ECO:0007669"/>
    <property type="project" value="TreeGrafter"/>
</dbReference>
<name>I3Y6Y0_THIV6</name>
<dbReference type="PROSITE" id="PS50887">
    <property type="entry name" value="GGDEF"/>
    <property type="match status" value="1"/>
</dbReference>
<dbReference type="CDD" id="cd01949">
    <property type="entry name" value="GGDEF"/>
    <property type="match status" value="1"/>
</dbReference>
<dbReference type="InterPro" id="IPR011006">
    <property type="entry name" value="CheY-like_superfamily"/>
</dbReference>
<evidence type="ECO:0000259" key="6">
    <source>
        <dbReference type="PROSITE" id="PS50887"/>
    </source>
</evidence>
<dbReference type="KEGG" id="tvi:Thivi_0694"/>
<dbReference type="EC" id="2.7.7.65" evidence="2"/>
<keyword evidence="8" id="KW-1185">Reference proteome</keyword>
<dbReference type="RefSeq" id="WP_014777242.1">
    <property type="nucleotide sequence ID" value="NC_018012.1"/>
</dbReference>
<dbReference type="Gene3D" id="6.10.250.690">
    <property type="match status" value="1"/>
</dbReference>
<dbReference type="GO" id="GO:0043709">
    <property type="term" value="P:cell adhesion involved in single-species biofilm formation"/>
    <property type="evidence" value="ECO:0007669"/>
    <property type="project" value="TreeGrafter"/>
</dbReference>
<keyword evidence="4" id="KW-0597">Phosphoprotein</keyword>
<proteinExistence type="predicted"/>
<feature type="domain" description="Response regulatory" evidence="5">
    <location>
        <begin position="2"/>
        <end position="119"/>
    </location>
</feature>
<dbReference type="InterPro" id="IPR029787">
    <property type="entry name" value="Nucleotide_cyclase"/>
</dbReference>
<dbReference type="InterPro" id="IPR050469">
    <property type="entry name" value="Diguanylate_Cyclase"/>
</dbReference>
<evidence type="ECO:0000313" key="8">
    <source>
        <dbReference type="Proteomes" id="UP000006062"/>
    </source>
</evidence>
<feature type="modified residue" description="4-aspartylphosphate" evidence="4">
    <location>
        <position position="52"/>
    </location>
</feature>
<evidence type="ECO:0000313" key="7">
    <source>
        <dbReference type="EMBL" id="AFL72748.1"/>
    </source>
</evidence>
<dbReference type="PANTHER" id="PTHR45138:SF9">
    <property type="entry name" value="DIGUANYLATE CYCLASE DGCM-RELATED"/>
    <property type="match status" value="1"/>
</dbReference>
<accession>I3Y6Y0</accession>
<dbReference type="eggNOG" id="COG3706">
    <property type="taxonomic scope" value="Bacteria"/>
</dbReference>
<dbReference type="InterPro" id="IPR001789">
    <property type="entry name" value="Sig_transdc_resp-reg_receiver"/>
</dbReference>
<dbReference type="SMART" id="SM00448">
    <property type="entry name" value="REC"/>
    <property type="match status" value="1"/>
</dbReference>
<dbReference type="EMBL" id="CP003154">
    <property type="protein sequence ID" value="AFL72748.1"/>
    <property type="molecule type" value="Genomic_DNA"/>
</dbReference>
<dbReference type="Pfam" id="PF00072">
    <property type="entry name" value="Response_reg"/>
    <property type="match status" value="1"/>
</dbReference>
<comment type="catalytic activity">
    <reaction evidence="3">
        <text>2 GTP = 3',3'-c-di-GMP + 2 diphosphate</text>
        <dbReference type="Rhea" id="RHEA:24898"/>
        <dbReference type="ChEBI" id="CHEBI:33019"/>
        <dbReference type="ChEBI" id="CHEBI:37565"/>
        <dbReference type="ChEBI" id="CHEBI:58805"/>
        <dbReference type="EC" id="2.7.7.65"/>
    </reaction>
</comment>
<dbReference type="STRING" id="765911.Thivi_0694"/>
<dbReference type="GO" id="GO:0000160">
    <property type="term" value="P:phosphorelay signal transduction system"/>
    <property type="evidence" value="ECO:0007669"/>
    <property type="project" value="InterPro"/>
</dbReference>
<protein>
    <recommendedName>
        <fullName evidence="2">diguanylate cyclase</fullName>
        <ecNumber evidence="2">2.7.7.65</ecNumber>
    </recommendedName>
</protein>
<feature type="domain" description="GGDEF" evidence="6">
    <location>
        <begin position="170"/>
        <end position="302"/>
    </location>
</feature>
<evidence type="ECO:0000256" key="2">
    <source>
        <dbReference type="ARBA" id="ARBA00012528"/>
    </source>
</evidence>
<dbReference type="FunFam" id="3.30.70.270:FF:000001">
    <property type="entry name" value="Diguanylate cyclase domain protein"/>
    <property type="match status" value="1"/>
</dbReference>
<dbReference type="SUPFAM" id="SSF55073">
    <property type="entry name" value="Nucleotide cyclase"/>
    <property type="match status" value="1"/>
</dbReference>
<dbReference type="Pfam" id="PF00990">
    <property type="entry name" value="GGDEF"/>
    <property type="match status" value="1"/>
</dbReference>
<dbReference type="PANTHER" id="PTHR45138">
    <property type="entry name" value="REGULATORY COMPONENTS OF SENSORY TRANSDUCTION SYSTEM"/>
    <property type="match status" value="1"/>
</dbReference>
<dbReference type="GO" id="GO:0005886">
    <property type="term" value="C:plasma membrane"/>
    <property type="evidence" value="ECO:0007669"/>
    <property type="project" value="TreeGrafter"/>
</dbReference>
<dbReference type="AlphaFoldDB" id="I3Y6Y0"/>
<reference evidence="7 8" key="1">
    <citation type="submission" date="2012-06" db="EMBL/GenBank/DDBJ databases">
        <title>Complete sequence of Thiocystis violascens DSM 198.</title>
        <authorList>
            <consortium name="US DOE Joint Genome Institute"/>
            <person name="Lucas S."/>
            <person name="Han J."/>
            <person name="Lapidus A."/>
            <person name="Cheng J.-F."/>
            <person name="Goodwin L."/>
            <person name="Pitluck S."/>
            <person name="Peters L."/>
            <person name="Ovchinnikova G."/>
            <person name="Teshima H."/>
            <person name="Detter J.C."/>
            <person name="Han C."/>
            <person name="Tapia R."/>
            <person name="Land M."/>
            <person name="Hauser L."/>
            <person name="Kyrpides N."/>
            <person name="Ivanova N."/>
            <person name="Pagani I."/>
            <person name="Vogl K."/>
            <person name="Liu Z."/>
            <person name="Frigaard N.-U."/>
            <person name="Bryant D."/>
            <person name="Woyke T."/>
        </authorList>
    </citation>
    <scope>NUCLEOTIDE SEQUENCE [LARGE SCALE GENOMIC DNA]</scope>
    <source>
        <strain evidence="8">ATCC 17096 / DSM 198 / 6111</strain>
    </source>
</reference>
<gene>
    <name evidence="7" type="ordered locus">Thivi_0694</name>
</gene>
<dbReference type="OrthoDB" id="9812260at2"/>
<dbReference type="NCBIfam" id="TIGR00254">
    <property type="entry name" value="GGDEF"/>
    <property type="match status" value="1"/>
</dbReference>
<dbReference type="CDD" id="cd17574">
    <property type="entry name" value="REC_OmpR"/>
    <property type="match status" value="1"/>
</dbReference>
<dbReference type="SUPFAM" id="SSF52172">
    <property type="entry name" value="CheY-like"/>
    <property type="match status" value="1"/>
</dbReference>
<dbReference type="Proteomes" id="UP000006062">
    <property type="component" value="Chromosome"/>
</dbReference>
<dbReference type="Gene3D" id="3.30.70.270">
    <property type="match status" value="1"/>
</dbReference>
<comment type="cofactor">
    <cofactor evidence="1">
        <name>Mg(2+)</name>
        <dbReference type="ChEBI" id="CHEBI:18420"/>
    </cofactor>
</comment>
<dbReference type="InterPro" id="IPR043128">
    <property type="entry name" value="Rev_trsase/Diguanyl_cyclase"/>
</dbReference>
<dbReference type="SMART" id="SM00267">
    <property type="entry name" value="GGDEF"/>
    <property type="match status" value="1"/>
</dbReference>
<evidence type="ECO:0000256" key="4">
    <source>
        <dbReference type="PROSITE-ProRule" id="PRU00169"/>
    </source>
</evidence>